<evidence type="ECO:0000313" key="2">
    <source>
        <dbReference type="Proteomes" id="UP000469734"/>
    </source>
</evidence>
<accession>A0A7X4H757</accession>
<gene>
    <name evidence="1" type="ORF">GTP56_25345</name>
</gene>
<protein>
    <submittedName>
        <fullName evidence="1">Uncharacterized protein</fullName>
    </submittedName>
</protein>
<proteinExistence type="predicted"/>
<name>A0A7X4H757_9BURK</name>
<organism evidence="1 2">
    <name type="scientific">Duganella margarita</name>
    <dbReference type="NCBI Taxonomy" id="2692170"/>
    <lineage>
        <taxon>Bacteria</taxon>
        <taxon>Pseudomonadati</taxon>
        <taxon>Pseudomonadota</taxon>
        <taxon>Betaproteobacteria</taxon>
        <taxon>Burkholderiales</taxon>
        <taxon>Oxalobacteraceae</taxon>
        <taxon>Telluria group</taxon>
        <taxon>Duganella</taxon>
    </lineage>
</organism>
<comment type="caution">
    <text evidence="1">The sequence shown here is derived from an EMBL/GenBank/DDBJ whole genome shotgun (WGS) entry which is preliminary data.</text>
</comment>
<dbReference type="AlphaFoldDB" id="A0A7X4H757"/>
<reference evidence="1 2" key="1">
    <citation type="submission" date="2019-12" db="EMBL/GenBank/DDBJ databases">
        <title>Novel species isolated from a subtropical stream in China.</title>
        <authorList>
            <person name="Lu H."/>
        </authorList>
    </citation>
    <scope>NUCLEOTIDE SEQUENCE [LARGE SCALE GENOMIC DNA]</scope>
    <source>
        <strain evidence="1 2">FT134W</strain>
    </source>
</reference>
<dbReference type="Proteomes" id="UP000469734">
    <property type="component" value="Unassembled WGS sequence"/>
</dbReference>
<dbReference type="EMBL" id="WWCR01000040">
    <property type="protein sequence ID" value="MYM75497.1"/>
    <property type="molecule type" value="Genomic_DNA"/>
</dbReference>
<sequence>MSNLTLTNLEWNSVRDNSIGGNGSPRRTNLRLAQAECGVCGFTWRANATIRPTGASGEIFEYIGGMATDCPRCKAKLKLEGAEYKKLYG</sequence>
<evidence type="ECO:0000313" key="1">
    <source>
        <dbReference type="EMBL" id="MYM75497.1"/>
    </source>
</evidence>
<dbReference type="RefSeq" id="WP_161052171.1">
    <property type="nucleotide sequence ID" value="NZ_WWCR01000040.1"/>
</dbReference>